<dbReference type="AlphaFoldDB" id="A0A9D1QN49"/>
<dbReference type="SUPFAM" id="SSF50447">
    <property type="entry name" value="Translation proteins"/>
    <property type="match status" value="1"/>
</dbReference>
<feature type="domain" description="Ribosome maturation factor RimM PRC barrel" evidence="7">
    <location>
        <begin position="102"/>
        <end position="168"/>
    </location>
</feature>
<organism evidence="8 9">
    <name type="scientific">Candidatus Limosilactobacillus merdipullorum</name>
    <dbReference type="NCBI Taxonomy" id="2838653"/>
    <lineage>
        <taxon>Bacteria</taxon>
        <taxon>Bacillati</taxon>
        <taxon>Bacillota</taxon>
        <taxon>Bacilli</taxon>
        <taxon>Lactobacillales</taxon>
        <taxon>Lactobacillaceae</taxon>
        <taxon>Limosilactobacillus</taxon>
    </lineage>
</organism>
<dbReference type="InterPro" id="IPR056792">
    <property type="entry name" value="PRC_RimM"/>
</dbReference>
<keyword evidence="4 5" id="KW-0143">Chaperone</keyword>
<proteinExistence type="inferred from homology"/>
<evidence type="ECO:0000313" key="8">
    <source>
        <dbReference type="EMBL" id="HIW70370.1"/>
    </source>
</evidence>
<dbReference type="Gene3D" id="2.30.30.240">
    <property type="entry name" value="PRC-barrel domain"/>
    <property type="match status" value="1"/>
</dbReference>
<keyword evidence="3 5" id="KW-0698">rRNA processing</keyword>
<dbReference type="GO" id="GO:0005737">
    <property type="term" value="C:cytoplasm"/>
    <property type="evidence" value="ECO:0007669"/>
    <property type="project" value="UniProtKB-SubCell"/>
</dbReference>
<accession>A0A9D1QN49</accession>
<dbReference type="InterPro" id="IPR011961">
    <property type="entry name" value="RimM"/>
</dbReference>
<comment type="domain">
    <text evidence="5">The PRC barrel domain binds ribosomal protein uS19.</text>
</comment>
<protein>
    <recommendedName>
        <fullName evidence="5">Ribosome maturation factor RimM</fullName>
    </recommendedName>
</protein>
<sequence length="169" mass="19283">MNYYDVATIVKTHGIKGELQVISLTDFPEERFQPGSQLFIEKDDGQHQEVEVESARPHKQFMLIKLKGYDNINDVLQFTKKKLQVSEDQQDDLPQGQYYYRQIVGLDVKTTNGQLLGQIKEIMPTGANDVWVVVRPNKEDLLLPAIPDVIKEVNLDDGLVIVELMEGLE</sequence>
<dbReference type="InterPro" id="IPR002676">
    <property type="entry name" value="RimM_N"/>
</dbReference>
<dbReference type="GO" id="GO:0006364">
    <property type="term" value="P:rRNA processing"/>
    <property type="evidence" value="ECO:0007669"/>
    <property type="project" value="UniProtKB-UniRule"/>
</dbReference>
<dbReference type="PANTHER" id="PTHR33692:SF1">
    <property type="entry name" value="RIBOSOME MATURATION FACTOR RIMM"/>
    <property type="match status" value="1"/>
</dbReference>
<dbReference type="Pfam" id="PF24986">
    <property type="entry name" value="PRC_RimM"/>
    <property type="match status" value="1"/>
</dbReference>
<reference evidence="8" key="1">
    <citation type="journal article" date="2021" name="PeerJ">
        <title>Extensive microbial diversity within the chicken gut microbiome revealed by metagenomics and culture.</title>
        <authorList>
            <person name="Gilroy R."/>
            <person name="Ravi A."/>
            <person name="Getino M."/>
            <person name="Pursley I."/>
            <person name="Horton D.L."/>
            <person name="Alikhan N.F."/>
            <person name="Baker D."/>
            <person name="Gharbi K."/>
            <person name="Hall N."/>
            <person name="Watson M."/>
            <person name="Adriaenssens E.M."/>
            <person name="Foster-Nyarko E."/>
            <person name="Jarju S."/>
            <person name="Secka A."/>
            <person name="Antonio M."/>
            <person name="Oren A."/>
            <person name="Chaudhuri R.R."/>
            <person name="La Ragione R."/>
            <person name="Hildebrand F."/>
            <person name="Pallen M.J."/>
        </authorList>
    </citation>
    <scope>NUCLEOTIDE SEQUENCE</scope>
    <source>
        <strain evidence="8">ChiHejej3B27-2180</strain>
    </source>
</reference>
<dbReference type="PANTHER" id="PTHR33692">
    <property type="entry name" value="RIBOSOME MATURATION FACTOR RIMM"/>
    <property type="match status" value="1"/>
</dbReference>
<dbReference type="HAMAP" id="MF_00014">
    <property type="entry name" value="Ribosome_mat_RimM"/>
    <property type="match status" value="1"/>
</dbReference>
<dbReference type="NCBIfam" id="TIGR02273">
    <property type="entry name" value="16S_RimM"/>
    <property type="match status" value="1"/>
</dbReference>
<comment type="function">
    <text evidence="5">An accessory protein needed during the final step in the assembly of 30S ribosomal subunit, possibly for assembly of the head region. Essential for efficient processing of 16S rRNA. May be needed both before and after RbfA during the maturation of 16S rRNA. It has affinity for free ribosomal 30S subunits but not for 70S ribosomes.</text>
</comment>
<dbReference type="InterPro" id="IPR009000">
    <property type="entry name" value="Transl_B-barrel_sf"/>
</dbReference>
<dbReference type="SUPFAM" id="SSF50346">
    <property type="entry name" value="PRC-barrel domain"/>
    <property type="match status" value="1"/>
</dbReference>
<dbReference type="InterPro" id="IPR036976">
    <property type="entry name" value="RimM_N_sf"/>
</dbReference>
<dbReference type="Gene3D" id="2.40.30.60">
    <property type="entry name" value="RimM"/>
    <property type="match status" value="1"/>
</dbReference>
<comment type="caution">
    <text evidence="8">The sequence shown here is derived from an EMBL/GenBank/DDBJ whole genome shotgun (WGS) entry which is preliminary data.</text>
</comment>
<evidence type="ECO:0000256" key="5">
    <source>
        <dbReference type="HAMAP-Rule" id="MF_00014"/>
    </source>
</evidence>
<dbReference type="InterPro" id="IPR011033">
    <property type="entry name" value="PRC_barrel-like_sf"/>
</dbReference>
<dbReference type="Proteomes" id="UP000886878">
    <property type="component" value="Unassembled WGS sequence"/>
</dbReference>
<name>A0A9D1QN49_9LACO</name>
<evidence type="ECO:0000256" key="4">
    <source>
        <dbReference type="ARBA" id="ARBA00023186"/>
    </source>
</evidence>
<dbReference type="GO" id="GO:0005840">
    <property type="term" value="C:ribosome"/>
    <property type="evidence" value="ECO:0007669"/>
    <property type="project" value="InterPro"/>
</dbReference>
<dbReference type="GO" id="GO:0042274">
    <property type="term" value="P:ribosomal small subunit biogenesis"/>
    <property type="evidence" value="ECO:0007669"/>
    <property type="project" value="UniProtKB-UniRule"/>
</dbReference>
<evidence type="ECO:0000259" key="6">
    <source>
        <dbReference type="Pfam" id="PF01782"/>
    </source>
</evidence>
<dbReference type="EMBL" id="DXGK01000063">
    <property type="protein sequence ID" value="HIW70370.1"/>
    <property type="molecule type" value="Genomic_DNA"/>
</dbReference>
<feature type="domain" description="RimM N-terminal" evidence="6">
    <location>
        <begin position="6"/>
        <end position="89"/>
    </location>
</feature>
<evidence type="ECO:0000313" key="9">
    <source>
        <dbReference type="Proteomes" id="UP000886878"/>
    </source>
</evidence>
<evidence type="ECO:0000256" key="2">
    <source>
        <dbReference type="ARBA" id="ARBA00022517"/>
    </source>
</evidence>
<comment type="subcellular location">
    <subcellularLocation>
        <location evidence="5">Cytoplasm</location>
    </subcellularLocation>
</comment>
<dbReference type="GO" id="GO:0043022">
    <property type="term" value="F:ribosome binding"/>
    <property type="evidence" value="ECO:0007669"/>
    <property type="project" value="InterPro"/>
</dbReference>
<evidence type="ECO:0000256" key="1">
    <source>
        <dbReference type="ARBA" id="ARBA00022490"/>
    </source>
</evidence>
<keyword evidence="2 5" id="KW-0690">Ribosome biogenesis</keyword>
<gene>
    <name evidence="5 8" type="primary">rimM</name>
    <name evidence="8" type="ORF">H9876_03180</name>
</gene>
<evidence type="ECO:0000259" key="7">
    <source>
        <dbReference type="Pfam" id="PF24986"/>
    </source>
</evidence>
<evidence type="ECO:0000256" key="3">
    <source>
        <dbReference type="ARBA" id="ARBA00022552"/>
    </source>
</evidence>
<reference evidence="8" key="2">
    <citation type="submission" date="2021-04" db="EMBL/GenBank/DDBJ databases">
        <authorList>
            <person name="Gilroy R."/>
        </authorList>
    </citation>
    <scope>NUCLEOTIDE SEQUENCE</scope>
    <source>
        <strain evidence="8">ChiHejej3B27-2180</strain>
    </source>
</reference>
<dbReference type="Pfam" id="PF01782">
    <property type="entry name" value="RimM"/>
    <property type="match status" value="1"/>
</dbReference>
<comment type="subunit">
    <text evidence="5">Binds ribosomal protein uS19.</text>
</comment>
<keyword evidence="1 5" id="KW-0963">Cytoplasm</keyword>
<comment type="similarity">
    <text evidence="5">Belongs to the RimM family.</text>
</comment>